<dbReference type="AlphaFoldDB" id="A0A8H5TV65"/>
<evidence type="ECO:0000313" key="3">
    <source>
        <dbReference type="Proteomes" id="UP000567885"/>
    </source>
</evidence>
<protein>
    <submittedName>
        <fullName evidence="2">Uncharacterized protein</fullName>
    </submittedName>
</protein>
<feature type="region of interest" description="Disordered" evidence="1">
    <location>
        <begin position="138"/>
        <end position="157"/>
    </location>
</feature>
<gene>
    <name evidence="2" type="ORF">FHETE_1710</name>
</gene>
<proteinExistence type="predicted"/>
<dbReference type="EMBL" id="JAAGWQ010000026">
    <property type="protein sequence ID" value="KAF5677198.1"/>
    <property type="molecule type" value="Genomic_DNA"/>
</dbReference>
<evidence type="ECO:0000313" key="2">
    <source>
        <dbReference type="EMBL" id="KAF5677198.1"/>
    </source>
</evidence>
<name>A0A8H5TV65_FUSHE</name>
<dbReference type="Proteomes" id="UP000567885">
    <property type="component" value="Unassembled WGS sequence"/>
</dbReference>
<keyword evidence="3" id="KW-1185">Reference proteome</keyword>
<sequence length="274" mass="30778">MAGTSTTHVDESISSFYFLDPCVALSFFNNDLTVSVIWSDLGFVSDYNESYEEPSIPPGYLRSFQVQPPLPVIESGNSTTISSSSQGTGSSNNGVCHRKLFNEEIFPPSITNSQCWSPHSDSLGSDGDNDGKQNKITKIHVQTRQKTPSVSRFKTNPSPRVTKVAVRRAPNLPSYHVHQLVAKRSEELKREVEAIWWDTHFTTFASGSSQARGSARYREELKDYRMVRRNAIENGPTARQRASIKKLIGRVREIEDARKQKAKEGWAPRSSIKR</sequence>
<feature type="compositionally biased region" description="Polar residues" evidence="1">
    <location>
        <begin position="144"/>
        <end position="157"/>
    </location>
</feature>
<organism evidence="2 3">
    <name type="scientific">Fusarium heterosporum</name>
    <dbReference type="NCBI Taxonomy" id="42747"/>
    <lineage>
        <taxon>Eukaryota</taxon>
        <taxon>Fungi</taxon>
        <taxon>Dikarya</taxon>
        <taxon>Ascomycota</taxon>
        <taxon>Pezizomycotina</taxon>
        <taxon>Sordariomycetes</taxon>
        <taxon>Hypocreomycetidae</taxon>
        <taxon>Hypocreales</taxon>
        <taxon>Nectriaceae</taxon>
        <taxon>Fusarium</taxon>
        <taxon>Fusarium heterosporum species complex</taxon>
    </lineage>
</organism>
<evidence type="ECO:0000256" key="1">
    <source>
        <dbReference type="SAM" id="MobiDB-lite"/>
    </source>
</evidence>
<reference evidence="2 3" key="1">
    <citation type="submission" date="2020-05" db="EMBL/GenBank/DDBJ databases">
        <title>Identification and distribution of gene clusters putatively required for synthesis of sphingolipid metabolism inhibitors in phylogenetically diverse species of the filamentous fungus Fusarium.</title>
        <authorList>
            <person name="Kim H.-S."/>
            <person name="Busman M."/>
            <person name="Brown D.W."/>
            <person name="Divon H."/>
            <person name="Uhlig S."/>
            <person name="Proctor R.H."/>
        </authorList>
    </citation>
    <scope>NUCLEOTIDE SEQUENCE [LARGE SCALE GENOMIC DNA]</scope>
    <source>
        <strain evidence="2 3">NRRL 20693</strain>
    </source>
</reference>
<dbReference type="OrthoDB" id="5094920at2759"/>
<accession>A0A8H5TV65</accession>
<comment type="caution">
    <text evidence="2">The sequence shown here is derived from an EMBL/GenBank/DDBJ whole genome shotgun (WGS) entry which is preliminary data.</text>
</comment>
<feature type="region of interest" description="Disordered" evidence="1">
    <location>
        <begin position="112"/>
        <end position="133"/>
    </location>
</feature>